<gene>
    <name evidence="2" type="ORF">GCM10011487_61030</name>
</gene>
<dbReference type="AlphaFoldDB" id="A0A829YMQ5"/>
<keyword evidence="3" id="KW-1185">Reference proteome</keyword>
<comment type="caution">
    <text evidence="2">The sequence shown here is derived from an EMBL/GenBank/DDBJ whole genome shotgun (WGS) entry which is preliminary data.</text>
</comment>
<evidence type="ECO:0000313" key="2">
    <source>
        <dbReference type="EMBL" id="GFE84103.1"/>
    </source>
</evidence>
<dbReference type="EMBL" id="BLJN01000008">
    <property type="protein sequence ID" value="GFE84103.1"/>
    <property type="molecule type" value="Genomic_DNA"/>
</dbReference>
<proteinExistence type="predicted"/>
<reference evidence="3" key="1">
    <citation type="submission" date="2020-01" db="EMBL/GenBank/DDBJ databases">
        <title>'Steroidobacter agaridevorans' sp. nov., agar-degrading bacteria isolated from rhizosphere soils.</title>
        <authorList>
            <person name="Ikenaga M."/>
            <person name="Kataoka M."/>
            <person name="Murouchi A."/>
            <person name="Katsuragi S."/>
            <person name="Sakai M."/>
        </authorList>
    </citation>
    <scope>NUCLEOTIDE SEQUENCE [LARGE SCALE GENOMIC DNA]</scope>
    <source>
        <strain evidence="3">YU21-B</strain>
    </source>
</reference>
<organism evidence="2 3">
    <name type="scientific">Steroidobacter agaridevorans</name>
    <dbReference type="NCBI Taxonomy" id="2695856"/>
    <lineage>
        <taxon>Bacteria</taxon>
        <taxon>Pseudomonadati</taxon>
        <taxon>Pseudomonadota</taxon>
        <taxon>Gammaproteobacteria</taxon>
        <taxon>Steroidobacterales</taxon>
        <taxon>Steroidobacteraceae</taxon>
        <taxon>Steroidobacter</taxon>
    </lineage>
</organism>
<keyword evidence="1" id="KW-0812">Transmembrane</keyword>
<dbReference type="Pfam" id="PF04286">
    <property type="entry name" value="DUF445"/>
    <property type="match status" value="1"/>
</dbReference>
<dbReference type="InterPro" id="IPR007383">
    <property type="entry name" value="DUF445"/>
</dbReference>
<accession>A0A829YMQ5</accession>
<feature type="transmembrane region" description="Helical" evidence="1">
    <location>
        <begin position="396"/>
        <end position="414"/>
    </location>
</feature>
<keyword evidence="1" id="KW-0472">Membrane</keyword>
<keyword evidence="1" id="KW-1133">Transmembrane helix</keyword>
<protein>
    <recommendedName>
        <fullName evidence="4">DUF445 domain-containing protein</fullName>
    </recommendedName>
</protein>
<dbReference type="RefSeq" id="WP_161815719.1">
    <property type="nucleotide sequence ID" value="NZ_BLJN01000008.1"/>
</dbReference>
<evidence type="ECO:0000313" key="3">
    <source>
        <dbReference type="Proteomes" id="UP000445000"/>
    </source>
</evidence>
<evidence type="ECO:0000256" key="1">
    <source>
        <dbReference type="SAM" id="Phobius"/>
    </source>
</evidence>
<sequence length="415" mass="46554">MQRIAIPAGLRRMRRVATGLLIAVSILYVVAYTLERTHPWLAYVRAFAEAAMVGALADWFAVTALFRHPLGIPIPHTAVIPRNKDRIGEGLGRFVEENFLAPQIVADKIQAADLAGRLARWLTDPKNSALAANGLMRGLATTANSLSDDDLHNLIRRYLFAPVERTELSPLLGKILAEVMAQQGHRRPVDAMLRKAAELVHEYEPQLRHAVRTRTSWLWRRFSVDQRIADRLITVLEEMLRTAADDPNHAIRTRIDNALDNLCQQLSMSPQFLAEGERLKKQLLEHSAFADYLRRIGRDFVDQIASRAAEQDPEIDTPLAQWLRGVAERVHGDEALRLEINLMLRGAVLRIIELQRHEVARLISDTVKRWDATTLSGRMEAAIGADLQYIRVNGTLIGGLAGLLIYVVTTTLLAP</sequence>
<dbReference type="GO" id="GO:0005886">
    <property type="term" value="C:plasma membrane"/>
    <property type="evidence" value="ECO:0007669"/>
    <property type="project" value="TreeGrafter"/>
</dbReference>
<dbReference type="PANTHER" id="PTHR38442:SF1">
    <property type="entry name" value="INNER MEMBRANE PROTEIN"/>
    <property type="match status" value="1"/>
</dbReference>
<name>A0A829YMQ5_9GAMM</name>
<dbReference type="PANTHER" id="PTHR38442">
    <property type="entry name" value="INNER MEMBRANE PROTEIN-RELATED"/>
    <property type="match status" value="1"/>
</dbReference>
<dbReference type="Proteomes" id="UP000445000">
    <property type="component" value="Unassembled WGS sequence"/>
</dbReference>
<evidence type="ECO:0008006" key="4">
    <source>
        <dbReference type="Google" id="ProtNLM"/>
    </source>
</evidence>